<dbReference type="EC" id="2.4.1.186" evidence="10"/>
<dbReference type="Pfam" id="PF01501">
    <property type="entry name" value="Glyco_transf_8"/>
    <property type="match status" value="1"/>
</dbReference>
<dbReference type="Gene3D" id="3.90.550.10">
    <property type="entry name" value="Spore Coat Polysaccharide Biosynthesis Protein SpsA, Chain A"/>
    <property type="match status" value="1"/>
</dbReference>
<sequence length="403" mass="46143">MSFAYATLLIGESYLPGVLTLGQKLKQLGTTHKLLVLLDTSSISPDNKELVESIYDEIIPIDDATITAPLEKLTQQLNRQELSITYSKILLWNQTDYDSIVYLDADVLPLANFDDVFEKYPVEDDQIAASPDSGWPDIFNSGVFKIRPSKETFDKLVSFTSDPKNTFDGADQGLLNEYFPNWIRLPYLYNVTPNYRHDYQYLPAFNRFFNDIKVLHYIGEVKPWHYDNILASDLANFHQYWWDDFNKFFGGDAHLKYKLLNLPKGEAVNLKFNKTTNAWEDATDVAGGAAGDFEEEAANHPPLFPWEHREEKREPKRIFKNIATTESIESGVIDEELAKNIETLKDTQIASKDVKKSPPLLKSYGFGKSSDKSFNPDKSLAEVSKLPFKFFSKEKAKKEEEEK</sequence>
<dbReference type="EMBL" id="QLNQ01000028">
    <property type="protein sequence ID" value="RCK57932.1"/>
    <property type="molecule type" value="Genomic_DNA"/>
</dbReference>
<evidence type="ECO:0000313" key="15">
    <source>
        <dbReference type="EMBL" id="RCK57932.1"/>
    </source>
</evidence>
<keyword evidence="8" id="KW-0464">Manganese</keyword>
<organism evidence="15 16">
    <name type="scientific">Candida viswanathii</name>
    <dbReference type="NCBI Taxonomy" id="5486"/>
    <lineage>
        <taxon>Eukaryota</taxon>
        <taxon>Fungi</taxon>
        <taxon>Dikarya</taxon>
        <taxon>Ascomycota</taxon>
        <taxon>Saccharomycotina</taxon>
        <taxon>Pichiomycetes</taxon>
        <taxon>Debaryomycetaceae</taxon>
        <taxon>Candida/Lodderomyces clade</taxon>
        <taxon>Candida</taxon>
    </lineage>
</organism>
<evidence type="ECO:0000256" key="8">
    <source>
        <dbReference type="ARBA" id="ARBA00023211"/>
    </source>
</evidence>
<evidence type="ECO:0000256" key="5">
    <source>
        <dbReference type="ARBA" id="ARBA00022723"/>
    </source>
</evidence>
<comment type="catalytic activity">
    <reaction evidence="11">
        <text>[1,4-alpha-D-glucosyl](n)-L-tyrosyl-[glycogenin] + UDP-alpha-D-glucose = [1,4-alpha-D-glucosyl](n+1)-L-tyrosyl-[glycogenin] + UDP + H(+)</text>
        <dbReference type="Rhea" id="RHEA:56560"/>
        <dbReference type="Rhea" id="RHEA-COMP:14606"/>
        <dbReference type="Rhea" id="RHEA-COMP:14607"/>
        <dbReference type="ChEBI" id="CHEBI:15378"/>
        <dbReference type="ChEBI" id="CHEBI:58223"/>
        <dbReference type="ChEBI" id="CHEBI:58885"/>
        <dbReference type="ChEBI" id="CHEBI:140574"/>
        <dbReference type="EC" id="2.4.1.186"/>
    </reaction>
</comment>
<comment type="function">
    <text evidence="13">Self-glucosylating initiator of glycogen synthesis. It catalyzes the formation of a short alpha (1,4)-glucosyl chain covalently attached via a glucose 1-O-tyrosyl linkage to internal tyrosine residues and these chains act as primers for the elongation reaction catalyzed by glycogen synthase.</text>
</comment>
<name>A0A367XYS2_9ASCO</name>
<evidence type="ECO:0000256" key="11">
    <source>
        <dbReference type="ARBA" id="ARBA00050886"/>
    </source>
</evidence>
<evidence type="ECO:0000256" key="6">
    <source>
        <dbReference type="ARBA" id="ARBA00023056"/>
    </source>
</evidence>
<dbReference type="GO" id="GO:0005737">
    <property type="term" value="C:cytoplasm"/>
    <property type="evidence" value="ECO:0007669"/>
    <property type="project" value="UniProtKB-SubCell"/>
</dbReference>
<evidence type="ECO:0000313" key="16">
    <source>
        <dbReference type="Proteomes" id="UP000253472"/>
    </source>
</evidence>
<evidence type="ECO:0000256" key="14">
    <source>
        <dbReference type="SAM" id="MobiDB-lite"/>
    </source>
</evidence>
<keyword evidence="5" id="KW-0479">Metal-binding</keyword>
<evidence type="ECO:0000256" key="7">
    <source>
        <dbReference type="ARBA" id="ARBA00023180"/>
    </source>
</evidence>
<keyword evidence="3" id="KW-0963">Cytoplasm</keyword>
<comment type="caution">
    <text evidence="15">The sequence shown here is derived from an EMBL/GenBank/DDBJ whole genome shotgun (WGS) entry which is preliminary data.</text>
</comment>
<evidence type="ECO:0000256" key="2">
    <source>
        <dbReference type="ARBA" id="ARBA00004496"/>
    </source>
</evidence>
<evidence type="ECO:0000256" key="12">
    <source>
        <dbReference type="ARBA" id="ARBA00052293"/>
    </source>
</evidence>
<protein>
    <recommendedName>
        <fullName evidence="10">glycogenin glucosyltransferase</fullName>
        <ecNumber evidence="10">2.4.1.186</ecNumber>
    </recommendedName>
</protein>
<comment type="similarity">
    <text evidence="9">Belongs to the glycosyltransferase 8 family. Glycogenin subfamily.</text>
</comment>
<keyword evidence="4" id="KW-0808">Transferase</keyword>
<dbReference type="GO" id="GO:0005978">
    <property type="term" value="P:glycogen biosynthetic process"/>
    <property type="evidence" value="ECO:0007669"/>
    <property type="project" value="UniProtKB-KW"/>
</dbReference>
<gene>
    <name evidence="15" type="primary">GYG1_1</name>
    <name evidence="15" type="ORF">Cantr_06164</name>
</gene>
<evidence type="ECO:0000256" key="3">
    <source>
        <dbReference type="ARBA" id="ARBA00022490"/>
    </source>
</evidence>
<dbReference type="Proteomes" id="UP000253472">
    <property type="component" value="Unassembled WGS sequence"/>
</dbReference>
<keyword evidence="7" id="KW-0325">Glycoprotein</keyword>
<feature type="region of interest" description="Disordered" evidence="14">
    <location>
        <begin position="357"/>
        <end position="376"/>
    </location>
</feature>
<dbReference type="FunFam" id="3.90.550.10:FF:000092">
    <property type="entry name" value="Glycogenin 2"/>
    <property type="match status" value="1"/>
</dbReference>
<dbReference type="GO" id="GO:0046872">
    <property type="term" value="F:metal ion binding"/>
    <property type="evidence" value="ECO:0007669"/>
    <property type="project" value="UniProtKB-KW"/>
</dbReference>
<keyword evidence="16" id="KW-1185">Reference proteome</keyword>
<reference evidence="15 16" key="1">
    <citation type="submission" date="2018-06" db="EMBL/GenBank/DDBJ databases">
        <title>Whole genome sequencing of Candida tropicalis (genome annotated by CSBL at Korea University).</title>
        <authorList>
            <person name="Ahn J."/>
        </authorList>
    </citation>
    <scope>NUCLEOTIDE SEQUENCE [LARGE SCALE GENOMIC DNA]</scope>
    <source>
        <strain evidence="15 16">ATCC 20962</strain>
    </source>
</reference>
<dbReference type="InterPro" id="IPR029044">
    <property type="entry name" value="Nucleotide-diphossugar_trans"/>
</dbReference>
<dbReference type="PANTHER" id="PTHR11183">
    <property type="entry name" value="GLYCOGENIN SUBFAMILY MEMBER"/>
    <property type="match status" value="1"/>
</dbReference>
<evidence type="ECO:0000256" key="10">
    <source>
        <dbReference type="ARBA" id="ARBA00038934"/>
    </source>
</evidence>
<evidence type="ECO:0000256" key="13">
    <source>
        <dbReference type="ARBA" id="ARBA00057883"/>
    </source>
</evidence>
<dbReference type="OrthoDB" id="2014201at2759"/>
<dbReference type="CDD" id="cd02537">
    <property type="entry name" value="GT8_Glycogenin"/>
    <property type="match status" value="1"/>
</dbReference>
<evidence type="ECO:0000256" key="4">
    <source>
        <dbReference type="ARBA" id="ARBA00022679"/>
    </source>
</evidence>
<dbReference type="STRING" id="5486.A0A367XYS2"/>
<dbReference type="SUPFAM" id="SSF53448">
    <property type="entry name" value="Nucleotide-diphospho-sugar transferases"/>
    <property type="match status" value="1"/>
</dbReference>
<comment type="cofactor">
    <cofactor evidence="1">
        <name>Mn(2+)</name>
        <dbReference type="ChEBI" id="CHEBI:29035"/>
    </cofactor>
</comment>
<evidence type="ECO:0000256" key="1">
    <source>
        <dbReference type="ARBA" id="ARBA00001936"/>
    </source>
</evidence>
<dbReference type="AlphaFoldDB" id="A0A367XYS2"/>
<proteinExistence type="inferred from homology"/>
<keyword evidence="6" id="KW-0320">Glycogen biosynthesis</keyword>
<dbReference type="GO" id="GO:0008466">
    <property type="term" value="F:glycogenin glucosyltransferase activity"/>
    <property type="evidence" value="ECO:0007669"/>
    <property type="project" value="UniProtKB-EC"/>
</dbReference>
<accession>A0A367XYS2</accession>
<dbReference type="InterPro" id="IPR050587">
    <property type="entry name" value="GNT1/Glycosyltrans_8"/>
</dbReference>
<comment type="catalytic activity">
    <reaction evidence="12">
        <text>L-tyrosyl-[glycogenin] + UDP-alpha-D-glucose = alpha-D-glucosyl-L-tyrosyl-[glycogenin] + UDP + H(+)</text>
        <dbReference type="Rhea" id="RHEA:23360"/>
        <dbReference type="Rhea" id="RHEA-COMP:14604"/>
        <dbReference type="Rhea" id="RHEA-COMP:14605"/>
        <dbReference type="ChEBI" id="CHEBI:15378"/>
        <dbReference type="ChEBI" id="CHEBI:46858"/>
        <dbReference type="ChEBI" id="CHEBI:58223"/>
        <dbReference type="ChEBI" id="CHEBI:58885"/>
        <dbReference type="ChEBI" id="CHEBI:140573"/>
        <dbReference type="EC" id="2.4.1.186"/>
    </reaction>
</comment>
<comment type="subcellular location">
    <subcellularLocation>
        <location evidence="2">Cytoplasm</location>
    </subcellularLocation>
</comment>
<dbReference type="InterPro" id="IPR002495">
    <property type="entry name" value="Glyco_trans_8"/>
</dbReference>
<evidence type="ECO:0000256" key="9">
    <source>
        <dbReference type="ARBA" id="ARBA00038162"/>
    </source>
</evidence>